<protein>
    <submittedName>
        <fullName evidence="1">9520_t:CDS:1</fullName>
    </submittedName>
</protein>
<evidence type="ECO:0000313" key="2">
    <source>
        <dbReference type="Proteomes" id="UP000789396"/>
    </source>
</evidence>
<gene>
    <name evidence="1" type="ORF">RFULGI_LOCUS1629</name>
</gene>
<organism evidence="1 2">
    <name type="scientific">Racocetra fulgida</name>
    <dbReference type="NCBI Taxonomy" id="60492"/>
    <lineage>
        <taxon>Eukaryota</taxon>
        <taxon>Fungi</taxon>
        <taxon>Fungi incertae sedis</taxon>
        <taxon>Mucoromycota</taxon>
        <taxon>Glomeromycotina</taxon>
        <taxon>Glomeromycetes</taxon>
        <taxon>Diversisporales</taxon>
        <taxon>Gigasporaceae</taxon>
        <taxon>Racocetra</taxon>
    </lineage>
</organism>
<dbReference type="EMBL" id="CAJVPZ010001050">
    <property type="protein sequence ID" value="CAG8483081.1"/>
    <property type="molecule type" value="Genomic_DNA"/>
</dbReference>
<accession>A0A9N8WEM5</accession>
<dbReference type="AlphaFoldDB" id="A0A9N8WEM5"/>
<dbReference type="Proteomes" id="UP000789396">
    <property type="component" value="Unassembled WGS sequence"/>
</dbReference>
<dbReference type="OrthoDB" id="5598606at2759"/>
<evidence type="ECO:0000313" key="1">
    <source>
        <dbReference type="EMBL" id="CAG8483081.1"/>
    </source>
</evidence>
<keyword evidence="2" id="KW-1185">Reference proteome</keyword>
<sequence>MSHSYYNRNLKRTIKRQNSKQKLKESEIIIISDDEEITEYLYKILTKLRFTNIITITKYCKETVCNYTKFFRELVIESLNINDEILGGIGAIVEIDESKFGDF</sequence>
<name>A0A9N8WEM5_9GLOM</name>
<comment type="caution">
    <text evidence="1">The sequence shown here is derived from an EMBL/GenBank/DDBJ whole genome shotgun (WGS) entry which is preliminary data.</text>
</comment>
<reference evidence="1" key="1">
    <citation type="submission" date="2021-06" db="EMBL/GenBank/DDBJ databases">
        <authorList>
            <person name="Kallberg Y."/>
            <person name="Tangrot J."/>
            <person name="Rosling A."/>
        </authorList>
    </citation>
    <scope>NUCLEOTIDE SEQUENCE</scope>
    <source>
        <strain evidence="1">IN212</strain>
    </source>
</reference>
<proteinExistence type="predicted"/>